<keyword evidence="3" id="KW-0732">Signal</keyword>
<dbReference type="Pfam" id="PF12020">
    <property type="entry name" value="TAFA"/>
    <property type="match status" value="1"/>
</dbReference>
<feature type="region of interest" description="Disordered" evidence="4">
    <location>
        <begin position="1585"/>
        <end position="1626"/>
    </location>
</feature>
<organism evidence="6 7">
    <name type="scientific">Electrophorus voltai</name>
    <dbReference type="NCBI Taxonomy" id="2609070"/>
    <lineage>
        <taxon>Eukaryota</taxon>
        <taxon>Metazoa</taxon>
        <taxon>Chordata</taxon>
        <taxon>Craniata</taxon>
        <taxon>Vertebrata</taxon>
        <taxon>Euteleostomi</taxon>
        <taxon>Actinopterygii</taxon>
        <taxon>Neopterygii</taxon>
        <taxon>Teleostei</taxon>
        <taxon>Ostariophysi</taxon>
        <taxon>Gymnotiformes</taxon>
        <taxon>Gymnotoidei</taxon>
        <taxon>Gymnotidae</taxon>
        <taxon>Electrophorus</taxon>
    </lineage>
</organism>
<keyword evidence="2" id="KW-0343">GTPase activation</keyword>
<dbReference type="SMART" id="SM00164">
    <property type="entry name" value="TBC"/>
    <property type="match status" value="1"/>
</dbReference>
<accession>A0AAD8ZN26</accession>
<reference evidence="6" key="1">
    <citation type="submission" date="2023-03" db="EMBL/GenBank/DDBJ databases">
        <title>Electrophorus voltai genome.</title>
        <authorList>
            <person name="Bian C."/>
        </authorList>
    </citation>
    <scope>NUCLEOTIDE SEQUENCE</scope>
    <source>
        <strain evidence="6">CB-2022</strain>
        <tissue evidence="6">Muscle</tissue>
    </source>
</reference>
<dbReference type="Proteomes" id="UP001239994">
    <property type="component" value="Unassembled WGS sequence"/>
</dbReference>
<dbReference type="InterPro" id="IPR000195">
    <property type="entry name" value="Rab-GAP-TBC_dom"/>
</dbReference>
<comment type="similarity">
    <text evidence="1">Belongs to the TAFA family.</text>
</comment>
<evidence type="ECO:0000313" key="6">
    <source>
        <dbReference type="EMBL" id="KAK1801068.1"/>
    </source>
</evidence>
<gene>
    <name evidence="6" type="ORF">P4O66_022771</name>
</gene>
<evidence type="ECO:0000259" key="5">
    <source>
        <dbReference type="PROSITE" id="PS50086"/>
    </source>
</evidence>
<evidence type="ECO:0000256" key="3">
    <source>
        <dbReference type="ARBA" id="ARBA00022729"/>
    </source>
</evidence>
<dbReference type="InterPro" id="IPR035969">
    <property type="entry name" value="Rab-GAP_TBC_sf"/>
</dbReference>
<dbReference type="InterPro" id="IPR020350">
    <property type="entry name" value="Chemokine-like_TAFA"/>
</dbReference>
<protein>
    <recommendedName>
        <fullName evidence="5">Rab-GAP TBC domain-containing protein</fullName>
    </recommendedName>
</protein>
<evidence type="ECO:0000256" key="4">
    <source>
        <dbReference type="SAM" id="MobiDB-lite"/>
    </source>
</evidence>
<sequence>MEGVLGMDPLQIGYIVFVELYEVCRSEVLKSYQYRGGWLFSLQTYQYRGGWLFSLQTYLYRGGWLFSLQSYQYRGGWLFSLQSYQYRGGWLFSLQTYLYRGGWLFSLQTYLYRGGWLFSLQSYQYRGGWLFSLQTYLYRGGWLFSLQTYQYRGGWLFSLQSYLYRGGWLFSLQPYLYRGGWLFSLQPYLYRGGWLFSLQPYLYRGGWLFSLQPYLYRGGWLFSLQPYLYRGGWLFSLQPYLYRGGWLFSLQPYLYRGGWLFSLQPYLYRGGWLFSLQPYLYRGGWLFSLQPYLYRGGWLFSLQPYLYRGGWLFSLQPYLYRGGWLFSLQPYLYRGGWLFSLQPYLYRGGWLFSLQPYLYRGGWLFSLQPYLYRGGWLFSLQPYLYRGGWLFPLQSYLYRGGWLFPLQSYLYRGGWLFSLQPYLYRGGWLFSLQPYLYRGGWLFSLQPYLYRGGWLFSLQPYLYRGGWLFSLQPYQYRGGWLFSLQSYLYRGGWLFSLQPYLYRGGWLFSLQPYLYRGGWLFSLQPYLYRGGWLFSLQPYLGGWLFSLQPYLYRGGWLFSLQPYLYRGGWLFSLQPYLYRGGWLFSLQPYLYRGGWLFSLQPYQYRGGWLFSLQSYLYRGGWLFSLQSYLYRGGWLFSLQPYLYRGGWLFSLQPYLYRGGWLFSLQPYLYRGGWLFSLQPYLYRGGWLFPLQPYLYRGGWLFPLQPYLYRGGWLFSLQPYLYRGGWLFSLQTYLYRGGWLFPLQSYLYRGGWLFPLQSYLYRGGWLFPLQSYLYRGGWLFPLQSYLYRGGWLFSLQTYLYRGGWLFSLQSYLYRGGWLFSLQSYLYRGSWLFSSTCLQPIYGARYPPVDPRVLCSLLKDTPKTNTVNMKSKKPSTFHEFARSTNDAWDIDDVEGNDFLAPTHPTSIPTQTHSSPQMARLSVSNQSTVKEPQPPPVDTVEPVCTDICQDHLKVDSELVNGRVVKSSSDAQLNSNTVRGTLQKQQSLPVRPIIPLVARISDQNASGAPPMTVREKTRLDKFKQLLASPNTDLADDLRKQSWSGIPREVRPVTWRLLSGYLPPNMERRELVLQRKREEYFGFIEQYYHSRTDEHHRDTYRQIHIDIPRTNPLIPLFQQPLVQEVFERILFIWAIRHPASGYVQGINDLVTPFFVVFLSEFVEEDVENFEMAALPLETQRNIEADSFWCMSKLLDGIQDNYTFAQPGIQTKVKALEELVSRIDAERRVLLSLLNSEDVHLHFRRCEVEYLQFAFRWMNNLLMRELPLRCTIRLWDTYQAESEGFSHFHLYVCAAFLIKWRKEILSMLDFQGYSLKKTLVVFFVHQHFDTDVVDQIALDFLLNPNIRRKTDSFFTRIKAKTPDSELFATKLWTGWSRLKHHTHFRSQREKHYRKPPLYRNVLSSDVLFLNHTFLEVYVRNATVLQYNGHLTLLPPLQQTSHPAAITTDISPCCHHYNRHLTLLPPLRQTSHPAATITTDISPCCHHYDRHLTLLPPLRQTSHPAATITTDISLCCHNYDRHLAALRFPALPSSVTPHILTDTHINYLQTPFHRFLQPVEEEVLTGFANPCCTHSDGSDFGSEADFVLSTDEMHETQGSQRRPSSPGARADRECLRKNGGAGGRQPTRAGRNHGETTLSCYVTELVEIMVGFNKQRNFHKNARTLSAHTRRGALLKCSCWPEVMLALPVNVTERKGNLPRRTRPKGSFLQLQAYAHIASVPVHANRLKSKELQESSPCEDLSALWPGACQLAVGTCEIVMQNRDSSQPKRTIARQTARCACRRGQIAGTTRARPACVDARIVKNRQWCEMTPCSEGEICGLLFNHSGWTCTKGGGRIKTVTEGAVDQVLLISSSTYETVCTETVLSYNPLIDSSAHYVENDYWKSLCPRNHLKGHQQRRDFCVSSVQGAKNIFALYLCYFIVWLMARKKDKTQTEVLHLKANRNSGPPLAADLMANANEIPPRINGTLPQPSRAALVYPDVERRGILSFRCQLVIYRPRRLYYGRVRPQACYILTQPSVPVSRCCHIYVHICSW</sequence>
<evidence type="ECO:0000256" key="1">
    <source>
        <dbReference type="ARBA" id="ARBA00006101"/>
    </source>
</evidence>
<keyword evidence="7" id="KW-1185">Reference proteome</keyword>
<evidence type="ECO:0000256" key="2">
    <source>
        <dbReference type="ARBA" id="ARBA00022468"/>
    </source>
</evidence>
<evidence type="ECO:0000313" key="7">
    <source>
        <dbReference type="Proteomes" id="UP001239994"/>
    </source>
</evidence>
<dbReference type="FunFam" id="1.10.8.270:FF:000004">
    <property type="entry name" value="TBC1 domain family, member 22B"/>
    <property type="match status" value="1"/>
</dbReference>
<dbReference type="GO" id="GO:0005096">
    <property type="term" value="F:GTPase activator activity"/>
    <property type="evidence" value="ECO:0007669"/>
    <property type="project" value="UniProtKB-KW"/>
</dbReference>
<dbReference type="PANTHER" id="PTHR22957">
    <property type="entry name" value="TBC1 DOMAIN FAMILY MEMBER GTPASE-ACTIVATING PROTEIN"/>
    <property type="match status" value="1"/>
</dbReference>
<dbReference type="Gene3D" id="1.10.8.270">
    <property type="entry name" value="putative rabgap domain of human tbc1 domain family member 14 like domains"/>
    <property type="match status" value="1"/>
</dbReference>
<name>A0AAD8ZN26_9TELE</name>
<dbReference type="Gene3D" id="1.10.472.80">
    <property type="entry name" value="Ypt/Rab-GAP domain of gyp1p, domain 3"/>
    <property type="match status" value="1"/>
</dbReference>
<dbReference type="FunFam" id="1.10.10.750:FF:000009">
    <property type="entry name" value="TBC1 domain family member 22A"/>
    <property type="match status" value="1"/>
</dbReference>
<feature type="domain" description="Rab-GAP TBC" evidence="5">
    <location>
        <begin position="1040"/>
        <end position="1276"/>
    </location>
</feature>
<proteinExistence type="inferred from homology"/>
<dbReference type="PROSITE" id="PS50086">
    <property type="entry name" value="TBC_RABGAP"/>
    <property type="match status" value="1"/>
</dbReference>
<dbReference type="PANTHER" id="PTHR22957:SF462">
    <property type="entry name" value="TBC1 DOMAIN FAMILY MEMBER 22B"/>
    <property type="match status" value="1"/>
</dbReference>
<dbReference type="Pfam" id="PF00566">
    <property type="entry name" value="RabGAP-TBC"/>
    <property type="match status" value="1"/>
</dbReference>
<dbReference type="SUPFAM" id="SSF47923">
    <property type="entry name" value="Ypt/Rab-GAP domain of gyp1p"/>
    <property type="match status" value="2"/>
</dbReference>
<dbReference type="EMBL" id="JAROKS010000009">
    <property type="protein sequence ID" value="KAK1801068.1"/>
    <property type="molecule type" value="Genomic_DNA"/>
</dbReference>
<comment type="caution">
    <text evidence="6">The sequence shown here is derived from an EMBL/GenBank/DDBJ whole genome shotgun (WGS) entry which is preliminary data.</text>
</comment>